<evidence type="ECO:0000313" key="7">
    <source>
        <dbReference type="EMBL" id="MCX2982706.1"/>
    </source>
</evidence>
<keyword evidence="2" id="KW-0479">Metal-binding</keyword>
<evidence type="ECO:0000256" key="1">
    <source>
        <dbReference type="ARBA" id="ARBA00022670"/>
    </source>
</evidence>
<keyword evidence="3" id="KW-0378">Hydrolase</keyword>
<dbReference type="Proteomes" id="UP001143362">
    <property type="component" value="Unassembled WGS sequence"/>
</dbReference>
<keyword evidence="1" id="KW-0645">Protease</keyword>
<keyword evidence="5" id="KW-0482">Metalloprotease</keyword>
<evidence type="ECO:0000256" key="5">
    <source>
        <dbReference type="ARBA" id="ARBA00023049"/>
    </source>
</evidence>
<reference evidence="7" key="1">
    <citation type="submission" date="2019-02" db="EMBL/GenBank/DDBJ databases">
        <authorList>
            <person name="Li S.-H."/>
        </authorList>
    </citation>
    <scope>NUCLEOTIDE SEQUENCE</scope>
    <source>
        <strain evidence="7">IMCC14734</strain>
    </source>
</reference>
<accession>A0ABT3TK66</accession>
<protein>
    <submittedName>
        <fullName evidence="7">Peptidase</fullName>
    </submittedName>
</protein>
<dbReference type="Pfam" id="PF14464">
    <property type="entry name" value="Prok-JAB"/>
    <property type="match status" value="1"/>
</dbReference>
<organism evidence="7 8">
    <name type="scientific">Candidatus Litorirhabdus singularis</name>
    <dbReference type="NCBI Taxonomy" id="2518993"/>
    <lineage>
        <taxon>Bacteria</taxon>
        <taxon>Pseudomonadati</taxon>
        <taxon>Pseudomonadota</taxon>
        <taxon>Gammaproteobacteria</taxon>
        <taxon>Cellvibrionales</taxon>
        <taxon>Halieaceae</taxon>
        <taxon>Candidatus Litorirhabdus</taxon>
    </lineage>
</organism>
<evidence type="ECO:0000256" key="3">
    <source>
        <dbReference type="ARBA" id="ARBA00022801"/>
    </source>
</evidence>
<evidence type="ECO:0000259" key="6">
    <source>
        <dbReference type="Pfam" id="PF14464"/>
    </source>
</evidence>
<dbReference type="RefSeq" id="WP_420887196.1">
    <property type="nucleotide sequence ID" value="NZ_SHNN01000004.1"/>
</dbReference>
<dbReference type="EMBL" id="SHNN01000004">
    <property type="protein sequence ID" value="MCX2982706.1"/>
    <property type="molecule type" value="Genomic_DNA"/>
</dbReference>
<evidence type="ECO:0000256" key="2">
    <source>
        <dbReference type="ARBA" id="ARBA00022723"/>
    </source>
</evidence>
<keyword evidence="8" id="KW-1185">Reference proteome</keyword>
<gene>
    <name evidence="7" type="ORF">EYC98_17730</name>
</gene>
<name>A0ABT3TK66_9GAMM</name>
<feature type="domain" description="JAB" evidence="6">
    <location>
        <begin position="25"/>
        <end position="132"/>
    </location>
</feature>
<dbReference type="Gene3D" id="3.40.140.10">
    <property type="entry name" value="Cytidine Deaminase, domain 2"/>
    <property type="match status" value="1"/>
</dbReference>
<sequence>MSMLPDLVAHLTNGGLLLISGAVRSSIDSYAQRQDQNEAGGVLLGRYRGSHIEIVAATYPGKHDIATKYSFSRAAGHHQKIADQWWEKSGGEITYLGEWHTHPEPIPSPSPLDRNEWLSQLPPRAMILIIQGTESAEIFYAHGSVQKPAIEKVGNITEP</sequence>
<comment type="caution">
    <text evidence="7">The sequence shown here is derived from an EMBL/GenBank/DDBJ whole genome shotgun (WGS) entry which is preliminary data.</text>
</comment>
<dbReference type="InterPro" id="IPR028090">
    <property type="entry name" value="JAB_dom_prok"/>
</dbReference>
<evidence type="ECO:0000256" key="4">
    <source>
        <dbReference type="ARBA" id="ARBA00022833"/>
    </source>
</evidence>
<dbReference type="SUPFAM" id="SSF102712">
    <property type="entry name" value="JAB1/MPN domain"/>
    <property type="match status" value="1"/>
</dbReference>
<proteinExistence type="predicted"/>
<keyword evidence="4" id="KW-0862">Zinc</keyword>
<evidence type="ECO:0000313" key="8">
    <source>
        <dbReference type="Proteomes" id="UP001143362"/>
    </source>
</evidence>